<dbReference type="Pfam" id="PF07963">
    <property type="entry name" value="N_methyl"/>
    <property type="match status" value="1"/>
</dbReference>
<evidence type="ECO:0000256" key="9">
    <source>
        <dbReference type="ARBA" id="ARBA00025772"/>
    </source>
</evidence>
<keyword evidence="8 11" id="KW-0472">Membrane</keyword>
<protein>
    <recommendedName>
        <fullName evidence="2">Type II secretion system protein H</fullName>
    </recommendedName>
    <alternativeName>
        <fullName evidence="10">General secretion pathway protein H</fullName>
    </alternativeName>
</protein>
<dbReference type="Proteomes" id="UP001595477">
    <property type="component" value="Unassembled WGS sequence"/>
</dbReference>
<gene>
    <name evidence="13" type="ORF">ACFOEW_18670</name>
</gene>
<proteinExistence type="inferred from homology"/>
<evidence type="ECO:0000256" key="10">
    <source>
        <dbReference type="ARBA" id="ARBA00030775"/>
    </source>
</evidence>
<comment type="subcellular location">
    <subcellularLocation>
        <location evidence="1">Cell inner membrane</location>
        <topology evidence="1">Single-pass membrane protein</topology>
    </subcellularLocation>
</comment>
<evidence type="ECO:0000313" key="14">
    <source>
        <dbReference type="Proteomes" id="UP001595477"/>
    </source>
</evidence>
<dbReference type="Pfam" id="PF12019">
    <property type="entry name" value="GspH"/>
    <property type="match status" value="1"/>
</dbReference>
<evidence type="ECO:0000256" key="8">
    <source>
        <dbReference type="ARBA" id="ARBA00023136"/>
    </source>
</evidence>
<keyword evidence="14" id="KW-1185">Reference proteome</keyword>
<evidence type="ECO:0000313" key="13">
    <source>
        <dbReference type="EMBL" id="MFC3203831.1"/>
    </source>
</evidence>
<name>A0ABV7K474_9ALTE</name>
<organism evidence="13 14">
    <name type="scientific">Alteromonas oceani</name>
    <dbReference type="NCBI Taxonomy" id="2071609"/>
    <lineage>
        <taxon>Bacteria</taxon>
        <taxon>Pseudomonadati</taxon>
        <taxon>Pseudomonadota</taxon>
        <taxon>Gammaproteobacteria</taxon>
        <taxon>Alteromonadales</taxon>
        <taxon>Alteromonadaceae</taxon>
        <taxon>Alteromonas/Salinimonas group</taxon>
        <taxon>Alteromonas</taxon>
    </lineage>
</organism>
<evidence type="ECO:0000256" key="5">
    <source>
        <dbReference type="ARBA" id="ARBA00022519"/>
    </source>
</evidence>
<evidence type="ECO:0000256" key="11">
    <source>
        <dbReference type="SAM" id="Phobius"/>
    </source>
</evidence>
<keyword evidence="6 11" id="KW-0812">Transmembrane</keyword>
<comment type="similarity">
    <text evidence="9">Belongs to the GSP H family.</text>
</comment>
<evidence type="ECO:0000256" key="3">
    <source>
        <dbReference type="ARBA" id="ARBA00022475"/>
    </source>
</evidence>
<dbReference type="NCBIfam" id="TIGR02532">
    <property type="entry name" value="IV_pilin_GFxxxE"/>
    <property type="match status" value="1"/>
</dbReference>
<evidence type="ECO:0000256" key="6">
    <source>
        <dbReference type="ARBA" id="ARBA00022692"/>
    </source>
</evidence>
<feature type="transmembrane region" description="Helical" evidence="11">
    <location>
        <begin position="12"/>
        <end position="34"/>
    </location>
</feature>
<feature type="domain" description="General secretion pathway GspH" evidence="12">
    <location>
        <begin position="50"/>
        <end position="160"/>
    </location>
</feature>
<evidence type="ECO:0000256" key="2">
    <source>
        <dbReference type="ARBA" id="ARBA00021549"/>
    </source>
</evidence>
<keyword evidence="7 11" id="KW-1133">Transmembrane helix</keyword>
<dbReference type="InterPro" id="IPR012902">
    <property type="entry name" value="N_methyl_site"/>
</dbReference>
<dbReference type="EMBL" id="JBHRSX010000098">
    <property type="protein sequence ID" value="MFC3203831.1"/>
    <property type="molecule type" value="Genomic_DNA"/>
</dbReference>
<evidence type="ECO:0000256" key="4">
    <source>
        <dbReference type="ARBA" id="ARBA00022481"/>
    </source>
</evidence>
<dbReference type="InterPro" id="IPR045584">
    <property type="entry name" value="Pilin-like"/>
</dbReference>
<keyword evidence="5" id="KW-0997">Cell inner membrane</keyword>
<dbReference type="Gene3D" id="3.55.40.10">
    <property type="entry name" value="minor pseudopilin epsh domain"/>
    <property type="match status" value="1"/>
</dbReference>
<accession>A0ABV7K474</accession>
<reference evidence="14" key="1">
    <citation type="journal article" date="2019" name="Int. J. Syst. Evol. Microbiol.">
        <title>The Global Catalogue of Microorganisms (GCM) 10K type strain sequencing project: providing services to taxonomists for standard genome sequencing and annotation.</title>
        <authorList>
            <consortium name="The Broad Institute Genomics Platform"/>
            <consortium name="The Broad Institute Genome Sequencing Center for Infectious Disease"/>
            <person name="Wu L."/>
            <person name="Ma J."/>
        </authorList>
    </citation>
    <scope>NUCLEOTIDE SEQUENCE [LARGE SCALE GENOMIC DNA]</scope>
    <source>
        <strain evidence="14">KCTC 52449</strain>
    </source>
</reference>
<dbReference type="SUPFAM" id="SSF54523">
    <property type="entry name" value="Pili subunits"/>
    <property type="match status" value="1"/>
</dbReference>
<dbReference type="InterPro" id="IPR022346">
    <property type="entry name" value="T2SS_GspH"/>
</dbReference>
<keyword evidence="4" id="KW-0488">Methylation</keyword>
<sequence length="177" mass="18933">MYSPRYQQGLSLIEVLIVVAIISVVLTVTAPSVVSVQKQMAVKGAVENTYFLLQLAKSSAIRQSSDMLVDADVTSTKWCVGVTDTANCDCAVVNSCTVDGREQVVRSADFKQIVMQNLTFDANNQVVFDGVRGMAPQGAALVEFSDEANHSVRMNIAATGRVSMCNVKGDIGSYPAC</sequence>
<dbReference type="PROSITE" id="PS00409">
    <property type="entry name" value="PROKAR_NTER_METHYL"/>
    <property type="match status" value="1"/>
</dbReference>
<comment type="caution">
    <text evidence="13">The sequence shown here is derived from an EMBL/GenBank/DDBJ whole genome shotgun (WGS) entry which is preliminary data.</text>
</comment>
<evidence type="ECO:0000259" key="12">
    <source>
        <dbReference type="Pfam" id="PF12019"/>
    </source>
</evidence>
<evidence type="ECO:0000256" key="1">
    <source>
        <dbReference type="ARBA" id="ARBA00004377"/>
    </source>
</evidence>
<evidence type="ECO:0000256" key="7">
    <source>
        <dbReference type="ARBA" id="ARBA00022989"/>
    </source>
</evidence>
<keyword evidence="3" id="KW-1003">Cell membrane</keyword>
<dbReference type="RefSeq" id="WP_164464623.1">
    <property type="nucleotide sequence ID" value="NZ_JBHRSX010000098.1"/>
</dbReference>